<evidence type="ECO:0000256" key="1">
    <source>
        <dbReference type="ARBA" id="ARBA00022707"/>
    </source>
</evidence>
<feature type="compositionally biased region" description="Basic and acidic residues" evidence="4">
    <location>
        <begin position="20"/>
        <end position="70"/>
    </location>
</feature>
<accession>A0ABM4AS01</accession>
<dbReference type="Proteomes" id="UP001652626">
    <property type="component" value="Chromosome 20"/>
</dbReference>
<keyword evidence="5" id="KW-1185">Reference proteome</keyword>
<dbReference type="InterPro" id="IPR055366">
    <property type="entry name" value="SVIP_metazoa"/>
</dbReference>
<reference evidence="6" key="1">
    <citation type="submission" date="2025-08" db="UniProtKB">
        <authorList>
            <consortium name="RefSeq"/>
        </authorList>
    </citation>
    <scope>IDENTIFICATION</scope>
    <source>
        <tissue evidence="6">Whole body</tissue>
    </source>
</reference>
<dbReference type="PANTHER" id="PTHR35269:SF1">
    <property type="entry name" value="SMALL VCP_P97-INTERACTING PROTEIN"/>
    <property type="match status" value="1"/>
</dbReference>
<keyword evidence="3" id="KW-0449">Lipoprotein</keyword>
<feature type="region of interest" description="Disordered" evidence="4">
    <location>
        <begin position="1"/>
        <end position="79"/>
    </location>
</feature>
<dbReference type="PANTHER" id="PTHR35269">
    <property type="entry name" value="SMALL VCP/P97-INTERACTING PROTEIN"/>
    <property type="match status" value="1"/>
</dbReference>
<name>A0ABM4AS01_VANTA</name>
<evidence type="ECO:0000256" key="3">
    <source>
        <dbReference type="ARBA" id="ARBA00023288"/>
    </source>
</evidence>
<evidence type="ECO:0000256" key="4">
    <source>
        <dbReference type="SAM" id="MobiDB-lite"/>
    </source>
</evidence>
<dbReference type="InterPro" id="IPR031632">
    <property type="entry name" value="SVIP"/>
</dbReference>
<evidence type="ECO:0000313" key="6">
    <source>
        <dbReference type="RefSeq" id="XP_064074067.1"/>
    </source>
</evidence>
<keyword evidence="1" id="KW-0519">Myristate</keyword>
<proteinExistence type="predicted"/>
<gene>
    <name evidence="6" type="primary">LOC113403740</name>
</gene>
<organism evidence="5 6">
    <name type="scientific">Vanessa tameamea</name>
    <name type="common">Kamehameha butterfly</name>
    <dbReference type="NCBI Taxonomy" id="334116"/>
    <lineage>
        <taxon>Eukaryota</taxon>
        <taxon>Metazoa</taxon>
        <taxon>Ecdysozoa</taxon>
        <taxon>Arthropoda</taxon>
        <taxon>Hexapoda</taxon>
        <taxon>Insecta</taxon>
        <taxon>Pterygota</taxon>
        <taxon>Neoptera</taxon>
        <taxon>Endopterygota</taxon>
        <taxon>Lepidoptera</taxon>
        <taxon>Glossata</taxon>
        <taxon>Ditrysia</taxon>
        <taxon>Papilionoidea</taxon>
        <taxon>Nymphalidae</taxon>
        <taxon>Nymphalinae</taxon>
        <taxon>Vanessa</taxon>
    </lineage>
</organism>
<evidence type="ECO:0000313" key="5">
    <source>
        <dbReference type="Proteomes" id="UP001652626"/>
    </source>
</evidence>
<sequence length="79" mass="9164">MGIFTSCCRPSATDLLTPDAETRRRQQMEAAEKRRAEEASRGVKNPEKVRRMQLRAEEMEKREQELRKEGGANLKWTAD</sequence>
<dbReference type="RefSeq" id="XP_064074067.1">
    <property type="nucleotide sequence ID" value="XM_064217997.1"/>
</dbReference>
<keyword evidence="2" id="KW-0564">Palmitate</keyword>
<dbReference type="Pfam" id="PF15811">
    <property type="entry name" value="SVIP"/>
    <property type="match status" value="1"/>
</dbReference>
<evidence type="ECO:0000256" key="2">
    <source>
        <dbReference type="ARBA" id="ARBA00023139"/>
    </source>
</evidence>
<protein>
    <submittedName>
        <fullName evidence="6">Small VCP/p97-interacting protein isoform X1</fullName>
    </submittedName>
</protein>
<dbReference type="GeneID" id="113403740"/>